<dbReference type="Proteomes" id="UP000249634">
    <property type="component" value="Chromosome 1"/>
</dbReference>
<name>A0A2X3ULV3_STRTR</name>
<accession>A0A2X3ULV3</accession>
<dbReference type="RefSeq" id="WP_111679553.1">
    <property type="nucleotide sequence ID" value="NZ_BPPS01000003.1"/>
</dbReference>
<sequence>MDTKSKQMRELHRRLPITDGGILVDEFGQYKDRAVMLGLELTEFKGKLAYKIVNSKETDELN</sequence>
<dbReference type="AlphaFoldDB" id="A0A2X3ULV3"/>
<dbReference type="EMBL" id="LS483339">
    <property type="protein sequence ID" value="SQF24879.1"/>
    <property type="molecule type" value="Genomic_DNA"/>
</dbReference>
<gene>
    <name evidence="1" type="ORF">NCTC12958_01073</name>
</gene>
<reference evidence="1 2" key="1">
    <citation type="submission" date="2018-06" db="EMBL/GenBank/DDBJ databases">
        <authorList>
            <consortium name="Pathogen Informatics"/>
            <person name="Doyle S."/>
        </authorList>
    </citation>
    <scope>NUCLEOTIDE SEQUENCE [LARGE SCALE GENOMIC DNA]</scope>
    <source>
        <strain evidence="1 2">NCTC12958</strain>
    </source>
</reference>
<evidence type="ECO:0000313" key="2">
    <source>
        <dbReference type="Proteomes" id="UP000249634"/>
    </source>
</evidence>
<evidence type="ECO:0000313" key="1">
    <source>
        <dbReference type="EMBL" id="SQF24879.1"/>
    </source>
</evidence>
<proteinExistence type="predicted"/>
<protein>
    <submittedName>
        <fullName evidence="1">Uncharacterized protein</fullName>
    </submittedName>
</protein>
<organism evidence="1 2">
    <name type="scientific">Streptococcus thermophilus</name>
    <dbReference type="NCBI Taxonomy" id="1308"/>
    <lineage>
        <taxon>Bacteria</taxon>
        <taxon>Bacillati</taxon>
        <taxon>Bacillota</taxon>
        <taxon>Bacilli</taxon>
        <taxon>Lactobacillales</taxon>
        <taxon>Streptococcaceae</taxon>
        <taxon>Streptococcus</taxon>
    </lineage>
</organism>